<evidence type="ECO:0000259" key="5">
    <source>
        <dbReference type="PROSITE" id="PS50191"/>
    </source>
</evidence>
<dbReference type="EMBL" id="JBBPFD010000009">
    <property type="protein sequence ID" value="KAK7912419.1"/>
    <property type="molecule type" value="Genomic_DNA"/>
</dbReference>
<dbReference type="Proteomes" id="UP001460270">
    <property type="component" value="Unassembled WGS sequence"/>
</dbReference>
<keyword evidence="4" id="KW-0812">Transmembrane</keyword>
<keyword evidence="3 4" id="KW-0472">Membrane</keyword>
<dbReference type="GO" id="GO:1902936">
    <property type="term" value="F:phosphatidylinositol bisphosphate binding"/>
    <property type="evidence" value="ECO:0007669"/>
    <property type="project" value="TreeGrafter"/>
</dbReference>
<protein>
    <recommendedName>
        <fullName evidence="5">CRAL-TRIO domain-containing protein</fullName>
    </recommendedName>
</protein>
<comment type="subcellular location">
    <subcellularLocation>
        <location evidence="1">Membrane</location>
    </subcellularLocation>
</comment>
<dbReference type="Pfam" id="PF00650">
    <property type="entry name" value="CRAL_TRIO"/>
    <property type="match status" value="1"/>
</dbReference>
<feature type="transmembrane region" description="Helical" evidence="4">
    <location>
        <begin position="68"/>
        <end position="89"/>
    </location>
</feature>
<keyword evidence="7" id="KW-1185">Reference proteome</keyword>
<dbReference type="SUPFAM" id="SSF52087">
    <property type="entry name" value="CRAL/TRIO domain"/>
    <property type="match status" value="1"/>
</dbReference>
<dbReference type="GO" id="GO:0007040">
    <property type="term" value="P:lysosome organization"/>
    <property type="evidence" value="ECO:0007669"/>
    <property type="project" value="TreeGrafter"/>
</dbReference>
<dbReference type="GO" id="GO:0030136">
    <property type="term" value="C:clathrin-coated vesicle"/>
    <property type="evidence" value="ECO:0007669"/>
    <property type="project" value="TreeGrafter"/>
</dbReference>
<dbReference type="Gene3D" id="3.40.525.10">
    <property type="entry name" value="CRAL-TRIO lipid binding domain"/>
    <property type="match status" value="1"/>
</dbReference>
<evidence type="ECO:0000256" key="1">
    <source>
        <dbReference type="ARBA" id="ARBA00004370"/>
    </source>
</evidence>
<dbReference type="InterPro" id="IPR036865">
    <property type="entry name" value="CRAL-TRIO_dom_sf"/>
</dbReference>
<evidence type="ECO:0000313" key="7">
    <source>
        <dbReference type="Proteomes" id="UP001460270"/>
    </source>
</evidence>
<dbReference type="GO" id="GO:0005802">
    <property type="term" value="C:trans-Golgi network"/>
    <property type="evidence" value="ECO:0007669"/>
    <property type="project" value="TreeGrafter"/>
</dbReference>
<evidence type="ECO:0000256" key="2">
    <source>
        <dbReference type="ARBA" id="ARBA00023121"/>
    </source>
</evidence>
<dbReference type="GO" id="GO:0016020">
    <property type="term" value="C:membrane"/>
    <property type="evidence" value="ECO:0007669"/>
    <property type="project" value="UniProtKB-SubCell"/>
</dbReference>
<comment type="caution">
    <text evidence="6">The sequence shown here is derived from an EMBL/GenBank/DDBJ whole genome shotgun (WGS) entry which is preliminary data.</text>
</comment>
<feature type="domain" description="CRAL-TRIO" evidence="5">
    <location>
        <begin position="566"/>
        <end position="677"/>
    </location>
</feature>
<dbReference type="PROSITE" id="PS50191">
    <property type="entry name" value="CRAL_TRIO"/>
    <property type="match status" value="1"/>
</dbReference>
<dbReference type="CDD" id="cd00170">
    <property type="entry name" value="SEC14"/>
    <property type="match status" value="1"/>
</dbReference>
<dbReference type="InterPro" id="IPR001251">
    <property type="entry name" value="CRAL-TRIO_dom"/>
</dbReference>
<evidence type="ECO:0000256" key="3">
    <source>
        <dbReference type="ARBA" id="ARBA00023136"/>
    </source>
</evidence>
<dbReference type="SMART" id="SM00516">
    <property type="entry name" value="SEC14"/>
    <property type="match status" value="1"/>
</dbReference>
<organism evidence="6 7">
    <name type="scientific">Mugilogobius chulae</name>
    <name type="common">yellowstripe goby</name>
    <dbReference type="NCBI Taxonomy" id="88201"/>
    <lineage>
        <taxon>Eukaryota</taxon>
        <taxon>Metazoa</taxon>
        <taxon>Chordata</taxon>
        <taxon>Craniata</taxon>
        <taxon>Vertebrata</taxon>
        <taxon>Euteleostomi</taxon>
        <taxon>Actinopterygii</taxon>
        <taxon>Neopterygii</taxon>
        <taxon>Teleostei</taxon>
        <taxon>Neoteleostei</taxon>
        <taxon>Acanthomorphata</taxon>
        <taxon>Gobiaria</taxon>
        <taxon>Gobiiformes</taxon>
        <taxon>Gobioidei</taxon>
        <taxon>Gobiidae</taxon>
        <taxon>Gobionellinae</taxon>
        <taxon>Mugilogobius</taxon>
    </lineage>
</organism>
<dbReference type="AlphaFoldDB" id="A0AAW0P3T1"/>
<gene>
    <name evidence="6" type="ORF">WMY93_012630</name>
</gene>
<dbReference type="PANTHER" id="PTHR10174:SF72">
    <property type="entry name" value="CLAVESIN-1"/>
    <property type="match status" value="1"/>
</dbReference>
<sequence length="738" mass="83134">MSKAHSGLSSEATEKARLELNENPDTLHHDIQQTTICRDHMRQLVFRKPVYSSSAVRYDRFVFARPDIWFLMGLVLRSLIFGLSSYGFFRAMKVQPIQNPSTVGVSTSLFRQQHFAQSSYQLQGNRLLSCTSSTAFRYLSAPPAHLHSFTGTLLSSAHFHAVPSFKVCLLLLQIFTLQVRSGCLHLIFHQLQVIVLHRTSSTRHSKYVCSSPAHSSYQLQGTSAPPCTSSYSFKVRLLLLHIFHSSSTSTSCTSPQLHSTSAFLCIRIFQVRLLLHILPSASMVVCVLLRLSPAHFNVRLLHNLSRTSFKVRLLSCHLHISRYGCSSAKHLHQLKVRRSLHSSQLQGTLLLLAPILPQLSKVSLLLHTASRYVCSPAHLPAFKHIFTAFKVRLLLLHIFHSLFSTFTLLRIFQQLKVRAPLLTSSTASNVLLLLHLCKGTIYNLHIFTASRYVYSSCQFFPRFKVSLHIIWTIFNTPQLQGTSAPPATSSTASSASSLHQLQVRLLLLTSSTASSYVPAPAPVFCTCLCPSFLSGVKLKHVSVSQGTTRDKRALMDGFPDTRSWTILRAILLSLEVLIENPELQVNGFILIIDWSNFSFKQASKLTPNDSFPARFGGIHFVNQPWYIQAMYTIIKPFLKDKTRKRIYLHGNNLTSLQQLIGVECLPSEFGGSLPPYDVGLWARTLLGPDYSDESEYTLTYDALHVINRYNTHLRCSTLMKTHLRRSTPDKHSPTTLYT</sequence>
<keyword evidence="4" id="KW-1133">Transmembrane helix</keyword>
<name>A0AAW0P3T1_9GOBI</name>
<accession>A0AAW0P3T1</accession>
<proteinExistence type="predicted"/>
<evidence type="ECO:0000256" key="4">
    <source>
        <dbReference type="SAM" id="Phobius"/>
    </source>
</evidence>
<feature type="transmembrane region" description="Helical" evidence="4">
    <location>
        <begin position="393"/>
        <end position="412"/>
    </location>
</feature>
<dbReference type="PANTHER" id="PTHR10174">
    <property type="entry name" value="ALPHA-TOCOPHEROL TRANSFER PROTEIN-RELATED"/>
    <property type="match status" value="1"/>
</dbReference>
<keyword evidence="2" id="KW-0446">Lipid-binding</keyword>
<dbReference type="GO" id="GO:0005768">
    <property type="term" value="C:endosome"/>
    <property type="evidence" value="ECO:0007669"/>
    <property type="project" value="TreeGrafter"/>
</dbReference>
<evidence type="ECO:0000313" key="6">
    <source>
        <dbReference type="EMBL" id="KAK7912419.1"/>
    </source>
</evidence>
<reference evidence="7" key="1">
    <citation type="submission" date="2024-04" db="EMBL/GenBank/DDBJ databases">
        <title>Salinicola lusitanus LLJ914,a marine bacterium isolated from the Okinawa Trough.</title>
        <authorList>
            <person name="Li J."/>
        </authorList>
    </citation>
    <scope>NUCLEOTIDE SEQUENCE [LARGE SCALE GENOMIC DNA]</scope>
</reference>
<dbReference type="PRINTS" id="PR00180">
    <property type="entry name" value="CRETINALDHBP"/>
</dbReference>